<comment type="caution">
    <text evidence="1">The sequence shown here is derived from an EMBL/GenBank/DDBJ whole genome shotgun (WGS) entry which is preliminary data.</text>
</comment>
<gene>
    <name evidence="1" type="ORF">CBW46_000205</name>
</gene>
<organism evidence="1 2">
    <name type="scientific">Paenibacillus xerothermodurans</name>
    <dbReference type="NCBI Taxonomy" id="1977292"/>
    <lineage>
        <taxon>Bacteria</taxon>
        <taxon>Bacillati</taxon>
        <taxon>Bacillota</taxon>
        <taxon>Bacilli</taxon>
        <taxon>Bacillales</taxon>
        <taxon>Paenibacillaceae</taxon>
        <taxon>Paenibacillus</taxon>
    </lineage>
</organism>
<dbReference type="EMBL" id="NHRJ02000001">
    <property type="protein sequence ID" value="PZE22261.1"/>
    <property type="molecule type" value="Genomic_DNA"/>
</dbReference>
<reference evidence="1" key="1">
    <citation type="submission" date="2018-06" db="EMBL/GenBank/DDBJ databases">
        <title>Paenibacillus xerothermodurans sp. nov. an extremely dry heat resistant spore forming bacterium isolated from the soil of Cape Canaveral, Florida.</title>
        <authorList>
            <person name="Seuylemezian A."/>
            <person name="Kaur N."/>
            <person name="Patil P."/>
            <person name="Patil P."/>
            <person name="Mayilraj S."/>
            <person name="Vaishampayan P."/>
        </authorList>
    </citation>
    <scope>NUCLEOTIDE SEQUENCE [LARGE SCALE GENOMIC DNA]</scope>
    <source>
        <strain evidence="1">ATCC 27380</strain>
    </source>
</reference>
<dbReference type="AlphaFoldDB" id="A0A2W1NGN3"/>
<sequence length="79" mass="9172">MGSMGNRRRNNSQFITRMGAKRIVEPEMKDDYEEVLKHVRDCIEKNEKSRYLDICQAIDAMRIKQAVLHSLAAKSFVSI</sequence>
<dbReference type="Proteomes" id="UP000214746">
    <property type="component" value="Unassembled WGS sequence"/>
</dbReference>
<evidence type="ECO:0000313" key="1">
    <source>
        <dbReference type="EMBL" id="PZE22261.1"/>
    </source>
</evidence>
<name>A0A2W1NGN3_PAEXE</name>
<accession>A0A2W1NGN3</accession>
<keyword evidence="2" id="KW-1185">Reference proteome</keyword>
<proteinExistence type="predicted"/>
<evidence type="ECO:0000313" key="2">
    <source>
        <dbReference type="Proteomes" id="UP000214746"/>
    </source>
</evidence>
<protein>
    <submittedName>
        <fullName evidence="1">Uncharacterized protein</fullName>
    </submittedName>
</protein>